<name>A0A656DB88_KRYT1</name>
<feature type="transmembrane region" description="Helical" evidence="7">
    <location>
        <begin position="343"/>
        <end position="365"/>
    </location>
</feature>
<sequence>MHLIDWAIIVLYFVLSIGIGIYYSKRAGKNISEFFLSGRNLPWWLAGTSMVATTFAADTPLAVTELVAKNGIAGNWLWWNFLFGSMLTVFFFARLWRRAGILTDVEFVELRYSGKPASFLRGFKALYLGLFINTVIIGWVNVAMISILTGFFGVPEEMVRYYVFGAMLIVAIYSALSGLWGVAVTDAVQFVIAMSGTIILAVVVVNLPQINGIAGLKERLPEWVFKFTPVIGAEKEIAYGGVLALTIPSFIAYIFIQWWASWYPGAEPGGGGYVAQRMMSAKDEKHSLLATLWFTVAHYCIRPWPWIIVGLATIVLYPELGIDDKKLGYIYAMRDFLPTGLKGLLVAAFFAAYMSTIATHLNWGTSYVINDFYKRFIKRDASEKHYVFISRIATLLVMIASVLITLIIKTISGAWQFIIEASAGLGLVLILRWYWWRINAWSEIVAMIAPFFGYAYIKLYTKISFPETLFYIVAFTTLSWLVATFITKPVDKEHLINFYRCVHPGGIGWKKISQLVPEVKSDPGFIYLFIDWISGVVLVYMMLFGIGKIVLGEYLGGVIYILIGLSAGLVIYFDLSRRGWEKAIE</sequence>
<dbReference type="EMBL" id="CZVU01000059">
    <property type="protein sequence ID" value="CUT03043.1"/>
    <property type="molecule type" value="Genomic_DNA"/>
</dbReference>
<evidence type="ECO:0000256" key="7">
    <source>
        <dbReference type="SAM" id="Phobius"/>
    </source>
</evidence>
<gene>
    <name evidence="8" type="ORF">JGI24_01231</name>
</gene>
<keyword evidence="4 7" id="KW-1133">Transmembrane helix</keyword>
<dbReference type="Gene3D" id="1.20.1730.10">
    <property type="entry name" value="Sodium/glucose cotransporter"/>
    <property type="match status" value="1"/>
</dbReference>
<feature type="transmembrane region" description="Helical" evidence="7">
    <location>
        <begin position="190"/>
        <end position="216"/>
    </location>
</feature>
<feature type="transmembrane region" description="Helical" evidence="7">
    <location>
        <begin position="125"/>
        <end position="154"/>
    </location>
</feature>
<feature type="transmembrane region" description="Helical" evidence="7">
    <location>
        <begin position="440"/>
        <end position="457"/>
    </location>
</feature>
<evidence type="ECO:0000256" key="4">
    <source>
        <dbReference type="ARBA" id="ARBA00022989"/>
    </source>
</evidence>
<feature type="transmembrane region" description="Helical" evidence="7">
    <location>
        <begin position="76"/>
        <end position="96"/>
    </location>
</feature>
<dbReference type="CDD" id="cd11477">
    <property type="entry name" value="SLC5sbd_u1"/>
    <property type="match status" value="1"/>
</dbReference>
<comment type="similarity">
    <text evidence="2 6">Belongs to the sodium:solute symporter (SSF) (TC 2.A.21) family.</text>
</comment>
<feature type="transmembrane region" description="Helical" evidence="7">
    <location>
        <begin position="469"/>
        <end position="487"/>
    </location>
</feature>
<dbReference type="PANTHER" id="PTHR11819:SF77">
    <property type="entry name" value="SODIUM_GLUCOSE COTRANSPORT PROTEIN"/>
    <property type="match status" value="1"/>
</dbReference>
<protein>
    <submittedName>
        <fullName evidence="8">Na+/proline symporter</fullName>
    </submittedName>
</protein>
<feature type="transmembrane region" description="Helical" evidence="7">
    <location>
        <begin position="525"/>
        <end position="547"/>
    </location>
</feature>
<dbReference type="PROSITE" id="PS50283">
    <property type="entry name" value="NA_SOLUT_SYMP_3"/>
    <property type="match status" value="1"/>
</dbReference>
<dbReference type="AlphaFoldDB" id="A0A656DB88"/>
<dbReference type="GO" id="GO:0005412">
    <property type="term" value="F:D-glucose:sodium symporter activity"/>
    <property type="evidence" value="ECO:0007669"/>
    <property type="project" value="TreeGrafter"/>
</dbReference>
<proteinExistence type="inferred from homology"/>
<dbReference type="PANTHER" id="PTHR11819">
    <property type="entry name" value="SOLUTE CARRIER FAMILY 5"/>
    <property type="match status" value="1"/>
</dbReference>
<evidence type="ECO:0000256" key="3">
    <source>
        <dbReference type="ARBA" id="ARBA00022692"/>
    </source>
</evidence>
<evidence type="ECO:0000256" key="5">
    <source>
        <dbReference type="ARBA" id="ARBA00023136"/>
    </source>
</evidence>
<feature type="transmembrane region" description="Helical" evidence="7">
    <location>
        <begin position="237"/>
        <end position="260"/>
    </location>
</feature>
<dbReference type="OrthoDB" id="9761931at2"/>
<organism evidence="8 9">
    <name type="scientific">Kryptobacter tengchongensis</name>
    <dbReference type="NCBI Taxonomy" id="1643429"/>
    <lineage>
        <taxon>Bacteria</taxon>
        <taxon>Pseudomonadati</taxon>
        <taxon>Candidatus Kryptoniota</taxon>
        <taxon>Candidatus Kryptobacter</taxon>
    </lineage>
</organism>
<dbReference type="InterPro" id="IPR001734">
    <property type="entry name" value="Na/solute_symporter"/>
</dbReference>
<feature type="transmembrane region" description="Helical" evidence="7">
    <location>
        <begin position="161"/>
        <end position="184"/>
    </location>
</feature>
<keyword evidence="3 7" id="KW-0812">Transmembrane</keyword>
<comment type="subcellular location">
    <subcellularLocation>
        <location evidence="1">Membrane</location>
        <topology evidence="1">Multi-pass membrane protein</topology>
    </subcellularLocation>
</comment>
<feature type="transmembrane region" description="Helical" evidence="7">
    <location>
        <begin position="6"/>
        <end position="24"/>
    </location>
</feature>
<reference evidence="8 9" key="1">
    <citation type="submission" date="2015-11" db="EMBL/GenBank/DDBJ databases">
        <authorList>
            <person name="Varghese N."/>
        </authorList>
    </citation>
    <scope>NUCLEOTIDE SEQUENCE [LARGE SCALE GENOMIC DNA]</scope>
    <source>
        <strain evidence="8 9">JGI-24</strain>
    </source>
</reference>
<evidence type="ECO:0000256" key="2">
    <source>
        <dbReference type="ARBA" id="ARBA00006434"/>
    </source>
</evidence>
<feature type="transmembrane region" description="Helical" evidence="7">
    <location>
        <begin position="385"/>
        <end position="408"/>
    </location>
</feature>
<keyword evidence="9" id="KW-1185">Reference proteome</keyword>
<evidence type="ECO:0000313" key="9">
    <source>
        <dbReference type="Proteomes" id="UP000243065"/>
    </source>
</evidence>
<dbReference type="RefSeq" id="WP_072150591.1">
    <property type="nucleotide sequence ID" value="NZ_CZVU01000059.1"/>
</dbReference>
<evidence type="ECO:0000313" key="8">
    <source>
        <dbReference type="EMBL" id="CUT03043.1"/>
    </source>
</evidence>
<evidence type="ECO:0000256" key="6">
    <source>
        <dbReference type="RuleBase" id="RU362091"/>
    </source>
</evidence>
<dbReference type="GO" id="GO:0005886">
    <property type="term" value="C:plasma membrane"/>
    <property type="evidence" value="ECO:0007669"/>
    <property type="project" value="TreeGrafter"/>
</dbReference>
<feature type="transmembrane region" description="Helical" evidence="7">
    <location>
        <begin position="554"/>
        <end position="573"/>
    </location>
</feature>
<evidence type="ECO:0000256" key="1">
    <source>
        <dbReference type="ARBA" id="ARBA00004141"/>
    </source>
</evidence>
<dbReference type="Pfam" id="PF00474">
    <property type="entry name" value="SSF"/>
    <property type="match status" value="1"/>
</dbReference>
<feature type="transmembrane region" description="Helical" evidence="7">
    <location>
        <begin position="304"/>
        <end position="322"/>
    </location>
</feature>
<accession>A0A656DB88</accession>
<feature type="transmembrane region" description="Helical" evidence="7">
    <location>
        <begin position="415"/>
        <end position="434"/>
    </location>
</feature>
<dbReference type="Proteomes" id="UP000243065">
    <property type="component" value="Unassembled WGS sequence"/>
</dbReference>
<keyword evidence="5 7" id="KW-0472">Membrane</keyword>
<dbReference type="InterPro" id="IPR038377">
    <property type="entry name" value="Na/Glc_symporter_sf"/>
</dbReference>